<accession>A0ABQ7E9Y6</accession>
<feature type="transmembrane region" description="Helical" evidence="6">
    <location>
        <begin position="79"/>
        <end position="100"/>
    </location>
</feature>
<feature type="transmembrane region" description="Helical" evidence="6">
    <location>
        <begin position="275"/>
        <end position="298"/>
    </location>
</feature>
<evidence type="ECO:0000313" key="8">
    <source>
        <dbReference type="Proteomes" id="UP000266723"/>
    </source>
</evidence>
<comment type="caution">
    <text evidence="7">The sequence shown here is derived from an EMBL/GenBank/DDBJ whole genome shotgun (WGS) entry which is preliminary data.</text>
</comment>
<feature type="transmembrane region" description="Helical" evidence="6">
    <location>
        <begin position="174"/>
        <end position="192"/>
    </location>
</feature>
<keyword evidence="5 6" id="KW-0472">Membrane</keyword>
<sequence length="361" mass="41485">MSEPPVRLEIIIELRQDYRMNPQHVMFLSTLGTLKTHSSRDKWHSGWWSSKLIMWPALTIIPFLLPSTIILLYGELAHFGAGVFLLIQLISVISLISWLNEYYQSQKDAERCHVRVMLLATTSYTVCIVGVIFMYIWYAPDSSCLPNIFFITWTLFLIQLMTCIALHPKVNAGYLTPALMGLYVVFICWCAIQRSSCNWDLYANQRSVSALEASSERFLSGFEGPWLALGFIDFSSCFVVALLAMAIATFSTGIDSQCFRFKKDVCSEGEEEDGVPYGYGLFHFVFATGAMYFAMQLIGWNTHHPMTKQIFFNILIHTSVSTGLRLLRILTFFWFRWMTDVGWTSTWVRIVNEWVAVRVYS</sequence>
<dbReference type="Pfam" id="PF03348">
    <property type="entry name" value="Serinc"/>
    <property type="match status" value="1"/>
</dbReference>
<evidence type="ECO:0008006" key="9">
    <source>
        <dbReference type="Google" id="ProtNLM"/>
    </source>
</evidence>
<evidence type="ECO:0000256" key="4">
    <source>
        <dbReference type="ARBA" id="ARBA00022989"/>
    </source>
</evidence>
<dbReference type="EMBL" id="QGKV02000299">
    <property type="protein sequence ID" value="KAF3593331.1"/>
    <property type="molecule type" value="Genomic_DNA"/>
</dbReference>
<feature type="transmembrane region" description="Helical" evidence="6">
    <location>
        <begin position="226"/>
        <end position="254"/>
    </location>
</feature>
<dbReference type="Proteomes" id="UP000266723">
    <property type="component" value="Unassembled WGS sequence"/>
</dbReference>
<keyword evidence="3 6" id="KW-0812">Transmembrane</keyword>
<dbReference type="PANTHER" id="PTHR10383">
    <property type="entry name" value="SERINE INCORPORATOR"/>
    <property type="match status" value="1"/>
</dbReference>
<keyword evidence="8" id="KW-1185">Reference proteome</keyword>
<comment type="similarity">
    <text evidence="2">Belongs to the TDE1 family.</text>
</comment>
<comment type="subcellular location">
    <subcellularLocation>
        <location evidence="1">Membrane</location>
        <topology evidence="1">Multi-pass membrane protein</topology>
    </subcellularLocation>
</comment>
<evidence type="ECO:0000256" key="2">
    <source>
        <dbReference type="ARBA" id="ARBA00006665"/>
    </source>
</evidence>
<feature type="transmembrane region" description="Helical" evidence="6">
    <location>
        <begin position="112"/>
        <end position="136"/>
    </location>
</feature>
<organism evidence="7 8">
    <name type="scientific">Brassica cretica</name>
    <name type="common">Mustard</name>
    <dbReference type="NCBI Taxonomy" id="69181"/>
    <lineage>
        <taxon>Eukaryota</taxon>
        <taxon>Viridiplantae</taxon>
        <taxon>Streptophyta</taxon>
        <taxon>Embryophyta</taxon>
        <taxon>Tracheophyta</taxon>
        <taxon>Spermatophyta</taxon>
        <taxon>Magnoliopsida</taxon>
        <taxon>eudicotyledons</taxon>
        <taxon>Gunneridae</taxon>
        <taxon>Pentapetalae</taxon>
        <taxon>rosids</taxon>
        <taxon>malvids</taxon>
        <taxon>Brassicales</taxon>
        <taxon>Brassicaceae</taxon>
        <taxon>Brassiceae</taxon>
        <taxon>Brassica</taxon>
    </lineage>
</organism>
<proteinExistence type="inferred from homology"/>
<protein>
    <recommendedName>
        <fullName evidence="9">Serine incorporator</fullName>
    </recommendedName>
</protein>
<feature type="transmembrane region" description="Helical" evidence="6">
    <location>
        <begin position="148"/>
        <end position="167"/>
    </location>
</feature>
<feature type="transmembrane region" description="Helical" evidence="6">
    <location>
        <begin position="52"/>
        <end position="73"/>
    </location>
</feature>
<evidence type="ECO:0000256" key="3">
    <source>
        <dbReference type="ARBA" id="ARBA00022692"/>
    </source>
</evidence>
<feature type="transmembrane region" description="Helical" evidence="6">
    <location>
        <begin position="310"/>
        <end position="335"/>
    </location>
</feature>
<keyword evidence="4 6" id="KW-1133">Transmembrane helix</keyword>
<name>A0ABQ7E9Y6_BRACR</name>
<gene>
    <name evidence="7" type="ORF">DY000_02022450</name>
</gene>
<evidence type="ECO:0000256" key="6">
    <source>
        <dbReference type="SAM" id="Phobius"/>
    </source>
</evidence>
<evidence type="ECO:0000256" key="5">
    <source>
        <dbReference type="ARBA" id="ARBA00023136"/>
    </source>
</evidence>
<dbReference type="InterPro" id="IPR005016">
    <property type="entry name" value="TDE1/TMS"/>
</dbReference>
<reference evidence="7 8" key="1">
    <citation type="journal article" date="2020" name="BMC Genomics">
        <title>Intraspecific diversification of the crop wild relative Brassica cretica Lam. using demographic model selection.</title>
        <authorList>
            <person name="Kioukis A."/>
            <person name="Michalopoulou V.A."/>
            <person name="Briers L."/>
            <person name="Pirintsos S."/>
            <person name="Studholme D.J."/>
            <person name="Pavlidis P."/>
            <person name="Sarris P.F."/>
        </authorList>
    </citation>
    <scope>NUCLEOTIDE SEQUENCE [LARGE SCALE GENOMIC DNA]</scope>
    <source>
        <strain evidence="8">cv. PFS-1207/04</strain>
    </source>
</reference>
<evidence type="ECO:0000313" key="7">
    <source>
        <dbReference type="EMBL" id="KAF3593331.1"/>
    </source>
</evidence>
<evidence type="ECO:0000256" key="1">
    <source>
        <dbReference type="ARBA" id="ARBA00004141"/>
    </source>
</evidence>
<dbReference type="PANTHER" id="PTHR10383:SF63">
    <property type="entry name" value="OS01G0179800 PROTEIN"/>
    <property type="match status" value="1"/>
</dbReference>